<dbReference type="EMBL" id="MH727556">
    <property type="protein sequence ID" value="AYB70137.1"/>
    <property type="molecule type" value="Genomic_DNA"/>
</dbReference>
<proteinExistence type="predicted"/>
<evidence type="ECO:0000313" key="1">
    <source>
        <dbReference type="EMBL" id="AYB70137.1"/>
    </source>
</evidence>
<gene>
    <name evidence="1" type="primary">27</name>
    <name evidence="1" type="ORF">SEA_ONEIAGILLIAN_27</name>
</gene>
<name>A0A385UKI7_9CAUD</name>
<sequence length="313" mass="33153">MASKGFTAVKGRRVRVTRVDACGRPVFGEDSQAVSKGVISAAWTANTLESDEINQTNFSGERCIYEPSEPELTGYTLELQFCEVDPELFALVTGQSVYYDGNGDAIGFSISTKVSLNDRAFALEIWAGAPAGDACADPNAQGSFGYFLAPFLKGGILGDYTIENGAVTFTVSGATTRDGNQWGVGPYNVMLNGGIAGPLTRALTPDEHKLLLWVNVAPPELFYGTRPLLDPENTAVATVTVAEGSMPTEADITFTGVTAGTPVWVDFGDGEWDYVEDASLGSTHQYATNGTFTVKASTNGAWVSATPVVIPFP</sequence>
<organism evidence="1 2">
    <name type="scientific">Microbacterium phage OneinaGillian</name>
    <dbReference type="NCBI Taxonomy" id="2301604"/>
    <lineage>
        <taxon>Viruses</taxon>
        <taxon>Duplodnaviria</taxon>
        <taxon>Heunggongvirae</taxon>
        <taxon>Uroviricota</taxon>
        <taxon>Caudoviricetes</taxon>
        <taxon>Gillianvirus</taxon>
        <taxon>Gillianvirus oneinagillian</taxon>
    </lineage>
</organism>
<dbReference type="SUPFAM" id="SSF49299">
    <property type="entry name" value="PKD domain"/>
    <property type="match status" value="1"/>
</dbReference>
<protein>
    <submittedName>
        <fullName evidence="1">Major tail protein</fullName>
    </submittedName>
</protein>
<keyword evidence="2" id="KW-1185">Reference proteome</keyword>
<dbReference type="InterPro" id="IPR035986">
    <property type="entry name" value="PKD_dom_sf"/>
</dbReference>
<reference evidence="1 2" key="1">
    <citation type="submission" date="2018-08" db="EMBL/GenBank/DDBJ databases">
        <authorList>
            <person name="Miller G.E."/>
            <person name="Abrahams R."/>
            <person name="Bazan D.C."/>
            <person name="Beglau B.C."/>
            <person name="Blaylock E.C."/>
            <person name="Choi J.D."/>
            <person name="Grewal S.K."/>
            <person name="Hernandez E.V."/>
            <person name="Kim D.J."/>
            <person name="Kim K."/>
            <person name="Lee Y."/>
            <person name="Linde M.K."/>
            <person name="Lopez M.B."/>
            <person name="Pangalila E."/>
            <person name="Parker M.A."/>
            <person name="Specht R.C."/>
            <person name="Teng M.C."/>
            <person name="Toledo B."/>
            <person name="Tran S."/>
            <person name="Yu H."/>
            <person name="Kalaj N."/>
            <person name="Muthiah A.S."/>
            <person name="Dean N.S."/>
            <person name="Diaz A."/>
            <person name="Garlena R.A."/>
            <person name="Russell D.A."/>
            <person name="Pope W.H."/>
            <person name="Jacobs-Sera D."/>
            <person name="Hatfull G.F."/>
        </authorList>
    </citation>
    <scope>NUCLEOTIDE SEQUENCE [LARGE SCALE GENOMIC DNA]</scope>
</reference>
<accession>A0A385UKI7</accession>
<dbReference type="Proteomes" id="UP000279330">
    <property type="component" value="Segment"/>
</dbReference>
<dbReference type="KEGG" id="vg:55003702"/>
<evidence type="ECO:0000313" key="2">
    <source>
        <dbReference type="Proteomes" id="UP000279330"/>
    </source>
</evidence>
<dbReference type="GeneID" id="55003702"/>
<dbReference type="RefSeq" id="YP_009812633.1">
    <property type="nucleotide sequence ID" value="NC_048068.1"/>
</dbReference>